<reference evidence="1 2" key="1">
    <citation type="submission" date="2018-08" db="EMBL/GenBank/DDBJ databases">
        <title>Recombination of ecologically and evolutionarily significant loci maintains genetic cohesion in the Pseudomonas syringae species complex.</title>
        <authorList>
            <person name="Dillon M."/>
            <person name="Thakur S."/>
            <person name="Almeida R.N.D."/>
            <person name="Weir B.S."/>
            <person name="Guttman D.S."/>
        </authorList>
    </citation>
    <scope>NUCLEOTIDE SEQUENCE [LARGE SCALE GENOMIC DNA]</scope>
    <source>
        <strain evidence="1 2">ICMP 3706</strain>
    </source>
</reference>
<organism evidence="1 2">
    <name type="scientific">Pseudomonas syringae pv. persicae</name>
    <dbReference type="NCBI Taxonomy" id="237306"/>
    <lineage>
        <taxon>Bacteria</taxon>
        <taxon>Pseudomonadati</taxon>
        <taxon>Pseudomonadota</taxon>
        <taxon>Gammaproteobacteria</taxon>
        <taxon>Pseudomonadales</taxon>
        <taxon>Pseudomonadaceae</taxon>
        <taxon>Pseudomonas</taxon>
    </lineage>
</organism>
<evidence type="ECO:0000313" key="2">
    <source>
        <dbReference type="Proteomes" id="UP000281604"/>
    </source>
</evidence>
<dbReference type="RefSeq" id="WP_058409629.1">
    <property type="nucleotide sequence ID" value="NZ_RBQE01000115.1"/>
</dbReference>
<dbReference type="Proteomes" id="UP000281604">
    <property type="component" value="Unassembled WGS sequence"/>
</dbReference>
<accession>A0A3M4B0V5</accession>
<comment type="caution">
    <text evidence="1">The sequence shown here is derived from an EMBL/GenBank/DDBJ whole genome shotgun (WGS) entry which is preliminary data.</text>
</comment>
<dbReference type="EMBL" id="RBQE01000115">
    <property type="protein sequence ID" value="RMP12076.1"/>
    <property type="molecule type" value="Genomic_DNA"/>
</dbReference>
<sequence length="72" mass="7695">MSNESLDEARQSIVQMRATVEAAQIAIKLSFDECNPAYVEAKARTLKALQEAAESIASLAAQLGGVPVPVRH</sequence>
<evidence type="ECO:0000313" key="1">
    <source>
        <dbReference type="EMBL" id="RMP12076.1"/>
    </source>
</evidence>
<name>A0A3M4B0V5_9PSED</name>
<dbReference type="AlphaFoldDB" id="A0A3M4B0V5"/>
<gene>
    <name evidence="1" type="ORF">ALQ30_00463</name>
</gene>
<proteinExistence type="predicted"/>
<protein>
    <submittedName>
        <fullName evidence="1">Uncharacterized protein</fullName>
    </submittedName>
</protein>